<dbReference type="Pfam" id="PF13398">
    <property type="entry name" value="Peptidase_M50B"/>
    <property type="match status" value="1"/>
</dbReference>
<keyword evidence="1" id="KW-0472">Membrane</keyword>
<feature type="transmembrane region" description="Helical" evidence="1">
    <location>
        <begin position="151"/>
        <end position="177"/>
    </location>
</feature>
<dbReference type="Proteomes" id="UP001305702">
    <property type="component" value="Chromosome"/>
</dbReference>
<dbReference type="RefSeq" id="WP_315604783.1">
    <property type="nucleotide sequence ID" value="NZ_CP130318.1"/>
</dbReference>
<feature type="transmembrane region" description="Helical" evidence="1">
    <location>
        <begin position="74"/>
        <end position="97"/>
    </location>
</feature>
<feature type="transmembrane region" description="Helical" evidence="1">
    <location>
        <begin position="104"/>
        <end position="121"/>
    </location>
</feature>
<dbReference type="AlphaFoldDB" id="A0AA96REL2"/>
<evidence type="ECO:0000313" key="2">
    <source>
        <dbReference type="EMBL" id="WNQ11007.1"/>
    </source>
</evidence>
<gene>
    <name evidence="2" type="ORF">MJA45_25885</name>
</gene>
<organism evidence="2 3">
    <name type="scientific">Paenibacillus aurantius</name>
    <dbReference type="NCBI Taxonomy" id="2918900"/>
    <lineage>
        <taxon>Bacteria</taxon>
        <taxon>Bacillati</taxon>
        <taxon>Bacillota</taxon>
        <taxon>Bacilli</taxon>
        <taxon>Bacillales</taxon>
        <taxon>Paenibacillaceae</taxon>
        <taxon>Paenibacillus</taxon>
    </lineage>
</organism>
<feature type="transmembrane region" description="Helical" evidence="1">
    <location>
        <begin position="197"/>
        <end position="220"/>
    </location>
</feature>
<reference evidence="2 3" key="1">
    <citation type="submission" date="2022-02" db="EMBL/GenBank/DDBJ databases">
        <title>Paenibacillus sp. MBLB1776 Whole Genome Shotgun Sequencing.</title>
        <authorList>
            <person name="Hwang C.Y."/>
            <person name="Cho E.-S."/>
            <person name="Seo M.-J."/>
        </authorList>
    </citation>
    <scope>NUCLEOTIDE SEQUENCE [LARGE SCALE GENOMIC DNA]</scope>
    <source>
        <strain evidence="2 3">MBLB1776</strain>
    </source>
</reference>
<keyword evidence="1" id="KW-1133">Transmembrane helix</keyword>
<feature type="transmembrane region" description="Helical" evidence="1">
    <location>
        <begin position="127"/>
        <end position="144"/>
    </location>
</feature>
<dbReference type="KEGG" id="paun:MJA45_25885"/>
<dbReference type="InterPro" id="IPR049500">
    <property type="entry name" value="Peptidase_M50B-like"/>
</dbReference>
<dbReference type="EMBL" id="CP130318">
    <property type="protein sequence ID" value="WNQ11007.1"/>
    <property type="molecule type" value="Genomic_DNA"/>
</dbReference>
<proteinExistence type="predicted"/>
<name>A0AA96REL2_9BACL</name>
<sequence>MGKWAKTITILLVLAFITHSQWVPFSSFFRNVDTMIHEFGHAMVTLMLSGTVMNIDLYADHSGVTRSLVSNRAAMIPIGLSGYVTASLFAWGLFSLYARRRQTLGLLLIMGVAVGSLLLFVRNGFGMAWLAGFIVLTAVVMLLAPKTVVKYYYLFIAFLTLEESVTGSVTILLAAYLHPGQAGDASVLANVSPVPAIVWGAGFLVFSLWCAKQAITAFAGRRKETRQTGRFNY</sequence>
<accession>A0AA96REL2</accession>
<protein>
    <submittedName>
        <fullName evidence="2">M50 family metallopeptidase</fullName>
    </submittedName>
</protein>
<keyword evidence="1" id="KW-0812">Transmembrane</keyword>
<evidence type="ECO:0000313" key="3">
    <source>
        <dbReference type="Proteomes" id="UP001305702"/>
    </source>
</evidence>
<evidence type="ECO:0000256" key="1">
    <source>
        <dbReference type="SAM" id="Phobius"/>
    </source>
</evidence>
<keyword evidence="3" id="KW-1185">Reference proteome</keyword>